<keyword evidence="3" id="KW-1185">Reference proteome</keyword>
<sequence length="225" mass="25547">METDNAIRLALENLPKGLPETFERILQRSEKTGSSPSYQRPILELLSVAQRPLTVDELREALSVHPGDTNWDPSRLLNNIMRILACCGSLVCIDEEELTLRLVHHSVKQYLLGGLIQTQNDRISNGNHSIAEKSAHDRMSGIIITYLNYVFDRQLFSSKATNLALKFLRDHGTSDFNVAGVLAEANRLRFKSENRFNANAHWSFHVARSLPFEMTLDALFQKLCR</sequence>
<feature type="domain" description="GPI inositol-deacylase winged helix" evidence="1">
    <location>
        <begin position="40"/>
        <end position="113"/>
    </location>
</feature>
<evidence type="ECO:0000259" key="1">
    <source>
        <dbReference type="Pfam" id="PF22939"/>
    </source>
</evidence>
<reference evidence="2 3" key="1">
    <citation type="submission" date="2015-08" db="EMBL/GenBank/DDBJ databases">
        <title>Genome sequencing of Penicillium nordicum.</title>
        <authorList>
            <person name="Nguyen H.D."/>
            <person name="Seifert K.A."/>
        </authorList>
    </citation>
    <scope>NUCLEOTIDE SEQUENCE [LARGE SCALE GENOMIC DNA]</scope>
    <source>
        <strain evidence="2 3">DAOMC 185683</strain>
    </source>
</reference>
<dbReference type="AlphaFoldDB" id="A0A0M9WHD6"/>
<proteinExistence type="predicted"/>
<gene>
    <name evidence="2" type="ORF">ACN38_g4261</name>
</gene>
<dbReference type="Proteomes" id="UP000037696">
    <property type="component" value="Unassembled WGS sequence"/>
</dbReference>
<dbReference type="PANTHER" id="PTHR10039:SF10">
    <property type="entry name" value="NACHT DOMAIN-CONTAINING PROTEIN"/>
    <property type="match status" value="1"/>
</dbReference>
<dbReference type="EMBL" id="LHQQ01000054">
    <property type="protein sequence ID" value="KOS44793.1"/>
    <property type="molecule type" value="Genomic_DNA"/>
</dbReference>
<accession>A0A0M9WHD6</accession>
<comment type="caution">
    <text evidence="2">The sequence shown here is derived from an EMBL/GenBank/DDBJ whole genome shotgun (WGS) entry which is preliminary data.</text>
</comment>
<dbReference type="PANTHER" id="PTHR10039">
    <property type="entry name" value="AMELOGENIN"/>
    <property type="match status" value="1"/>
</dbReference>
<evidence type="ECO:0000313" key="3">
    <source>
        <dbReference type="Proteomes" id="UP000037696"/>
    </source>
</evidence>
<name>A0A0M9WHD6_9EURO</name>
<evidence type="ECO:0000313" key="2">
    <source>
        <dbReference type="EMBL" id="KOS44793.1"/>
    </source>
</evidence>
<dbReference type="OrthoDB" id="7464126at2759"/>
<protein>
    <recommendedName>
        <fullName evidence="1">GPI inositol-deacylase winged helix domain-containing protein</fullName>
    </recommendedName>
</protein>
<organism evidence="2 3">
    <name type="scientific">Penicillium nordicum</name>
    <dbReference type="NCBI Taxonomy" id="229535"/>
    <lineage>
        <taxon>Eukaryota</taxon>
        <taxon>Fungi</taxon>
        <taxon>Dikarya</taxon>
        <taxon>Ascomycota</taxon>
        <taxon>Pezizomycotina</taxon>
        <taxon>Eurotiomycetes</taxon>
        <taxon>Eurotiomycetidae</taxon>
        <taxon>Eurotiales</taxon>
        <taxon>Aspergillaceae</taxon>
        <taxon>Penicillium</taxon>
    </lineage>
</organism>
<dbReference type="InterPro" id="IPR054471">
    <property type="entry name" value="GPIID_WHD"/>
</dbReference>
<dbReference type="Pfam" id="PF22939">
    <property type="entry name" value="WHD_GPIID"/>
    <property type="match status" value="1"/>
</dbReference>
<dbReference type="STRING" id="229535.A0A0M9WHD6"/>